<comment type="caution">
    <text evidence="16">The sequence shown here is derived from an EMBL/GenBank/DDBJ whole genome shotgun (WGS) entry which is preliminary data.</text>
</comment>
<dbReference type="InterPro" id="IPR039637">
    <property type="entry name" value="CNOT7/CNOT8/Pop2"/>
</dbReference>
<keyword evidence="8" id="KW-0479">Metal-binding</keyword>
<dbReference type="PANTHER" id="PTHR10797">
    <property type="entry name" value="CCR4-NOT TRANSCRIPTION COMPLEX SUBUNIT"/>
    <property type="match status" value="1"/>
</dbReference>
<keyword evidence="9" id="KW-0378">Hydrolase</keyword>
<dbReference type="EC" id="3.1.13.4" evidence="5"/>
<dbReference type="Pfam" id="PF04857">
    <property type="entry name" value="CAF1"/>
    <property type="match status" value="2"/>
</dbReference>
<gene>
    <name evidence="16" type="ORF">HPB48_015246</name>
</gene>
<keyword evidence="14" id="KW-0539">Nucleus</keyword>
<dbReference type="OMA" id="CNPDVAW"/>
<evidence type="ECO:0000256" key="11">
    <source>
        <dbReference type="ARBA" id="ARBA00022884"/>
    </source>
</evidence>
<dbReference type="GO" id="GO:0046872">
    <property type="term" value="F:metal ion binding"/>
    <property type="evidence" value="ECO:0007669"/>
    <property type="project" value="UniProtKB-KW"/>
</dbReference>
<dbReference type="InterPro" id="IPR006941">
    <property type="entry name" value="RNase_CAF1"/>
</dbReference>
<evidence type="ECO:0000256" key="5">
    <source>
        <dbReference type="ARBA" id="ARBA00012161"/>
    </source>
</evidence>
<keyword evidence="12" id="KW-0805">Transcription regulation</keyword>
<dbReference type="GO" id="GO:0003723">
    <property type="term" value="F:RNA binding"/>
    <property type="evidence" value="ECO:0007669"/>
    <property type="project" value="UniProtKB-KW"/>
</dbReference>
<comment type="similarity">
    <text evidence="4">Belongs to the CAF1 family.</text>
</comment>
<dbReference type="InterPro" id="IPR036397">
    <property type="entry name" value="RNaseH_sf"/>
</dbReference>
<evidence type="ECO:0000256" key="3">
    <source>
        <dbReference type="ARBA" id="ARBA00004496"/>
    </source>
</evidence>
<proteinExistence type="inferred from homology"/>
<comment type="subcellular location">
    <subcellularLocation>
        <location evidence="3">Cytoplasm</location>
    </subcellularLocation>
    <subcellularLocation>
        <location evidence="2">Nucleus</location>
    </subcellularLocation>
</comment>
<dbReference type="GO" id="GO:0004535">
    <property type="term" value="F:poly(A)-specific ribonuclease activity"/>
    <property type="evidence" value="ECO:0007669"/>
    <property type="project" value="UniProtKB-EC"/>
</dbReference>
<dbReference type="VEuPathDB" id="VectorBase:HLOH_048677"/>
<dbReference type="EMBL" id="JABSTR010000001">
    <property type="protein sequence ID" value="KAH9362791.1"/>
    <property type="molecule type" value="Genomic_DNA"/>
</dbReference>
<keyword evidence="6" id="KW-0963">Cytoplasm</keyword>
<feature type="region of interest" description="Disordered" evidence="15">
    <location>
        <begin position="1"/>
        <end position="39"/>
    </location>
</feature>
<evidence type="ECO:0000256" key="4">
    <source>
        <dbReference type="ARBA" id="ARBA00008372"/>
    </source>
</evidence>
<keyword evidence="10" id="KW-0269">Exonuclease</keyword>
<keyword evidence="13" id="KW-0804">Transcription</keyword>
<evidence type="ECO:0000256" key="15">
    <source>
        <dbReference type="SAM" id="MobiDB-lite"/>
    </source>
</evidence>
<evidence type="ECO:0000313" key="17">
    <source>
        <dbReference type="Proteomes" id="UP000821853"/>
    </source>
</evidence>
<keyword evidence="11" id="KW-0694">RNA-binding</keyword>
<sequence length="306" mass="34262">MEPAASLEQPEVGVRPTVMLRSTSEHRSSNANEVKDGPRDPCDPCTIREVWASNLDAEFDVIMHLVQKYNYVAVDTEFPGVLVTPSDQLQPSLYQYSLVRDNVNLMKLVQLGFSFFDENGQRAPECCAWQFNFKFNVEEDAAAEDSIRFLRESGIQFDKHQRHGIDPNKFAERCTISGVVLSDTVKCLVFHGAYDFGYLLKVLTGQDLPEKESDFFELLGLYFPAIYDVKCIMNDCPGLWGGLQNVANNLEVARVGSQHQAGSDSLLTGAVFFRMQQVYFAGRMDDKYSGQVSGLGGVNFRPHSSP</sequence>
<accession>A0A9J6FIZ0</accession>
<dbReference type="GO" id="GO:0030014">
    <property type="term" value="C:CCR4-NOT complex"/>
    <property type="evidence" value="ECO:0007669"/>
    <property type="project" value="InterPro"/>
</dbReference>
<evidence type="ECO:0000256" key="13">
    <source>
        <dbReference type="ARBA" id="ARBA00023163"/>
    </source>
</evidence>
<dbReference type="Proteomes" id="UP000821853">
    <property type="component" value="Chromosome 1"/>
</dbReference>
<name>A0A9J6FIZ0_HAELO</name>
<dbReference type="InterPro" id="IPR012337">
    <property type="entry name" value="RNaseH-like_sf"/>
</dbReference>
<organism evidence="16 17">
    <name type="scientific">Haemaphysalis longicornis</name>
    <name type="common">Bush tick</name>
    <dbReference type="NCBI Taxonomy" id="44386"/>
    <lineage>
        <taxon>Eukaryota</taxon>
        <taxon>Metazoa</taxon>
        <taxon>Ecdysozoa</taxon>
        <taxon>Arthropoda</taxon>
        <taxon>Chelicerata</taxon>
        <taxon>Arachnida</taxon>
        <taxon>Acari</taxon>
        <taxon>Parasitiformes</taxon>
        <taxon>Ixodida</taxon>
        <taxon>Ixodoidea</taxon>
        <taxon>Ixodidae</taxon>
        <taxon>Haemaphysalinae</taxon>
        <taxon>Haemaphysalis</taxon>
    </lineage>
</organism>
<feature type="compositionally biased region" description="Basic and acidic residues" evidence="15">
    <location>
        <begin position="23"/>
        <end position="39"/>
    </location>
</feature>
<dbReference type="SUPFAM" id="SSF53098">
    <property type="entry name" value="Ribonuclease H-like"/>
    <property type="match status" value="1"/>
</dbReference>
<dbReference type="AlphaFoldDB" id="A0A9J6FIZ0"/>
<evidence type="ECO:0000313" key="16">
    <source>
        <dbReference type="EMBL" id="KAH9362791.1"/>
    </source>
</evidence>
<evidence type="ECO:0000256" key="14">
    <source>
        <dbReference type="ARBA" id="ARBA00023242"/>
    </source>
</evidence>
<evidence type="ECO:0000256" key="6">
    <source>
        <dbReference type="ARBA" id="ARBA00022490"/>
    </source>
</evidence>
<evidence type="ECO:0000256" key="2">
    <source>
        <dbReference type="ARBA" id="ARBA00004123"/>
    </source>
</evidence>
<evidence type="ECO:0000256" key="8">
    <source>
        <dbReference type="ARBA" id="ARBA00022723"/>
    </source>
</evidence>
<dbReference type="OrthoDB" id="1164111at2759"/>
<reference evidence="16 17" key="1">
    <citation type="journal article" date="2020" name="Cell">
        <title>Large-Scale Comparative Analyses of Tick Genomes Elucidate Their Genetic Diversity and Vector Capacities.</title>
        <authorList>
            <consortium name="Tick Genome and Microbiome Consortium (TIGMIC)"/>
            <person name="Jia N."/>
            <person name="Wang J."/>
            <person name="Shi W."/>
            <person name="Du L."/>
            <person name="Sun Y."/>
            <person name="Zhan W."/>
            <person name="Jiang J.F."/>
            <person name="Wang Q."/>
            <person name="Zhang B."/>
            <person name="Ji P."/>
            <person name="Bell-Sakyi L."/>
            <person name="Cui X.M."/>
            <person name="Yuan T.T."/>
            <person name="Jiang B.G."/>
            <person name="Yang W.F."/>
            <person name="Lam T.T."/>
            <person name="Chang Q.C."/>
            <person name="Ding S.J."/>
            <person name="Wang X.J."/>
            <person name="Zhu J.G."/>
            <person name="Ruan X.D."/>
            <person name="Zhao L."/>
            <person name="Wei J.T."/>
            <person name="Ye R.Z."/>
            <person name="Que T.C."/>
            <person name="Du C.H."/>
            <person name="Zhou Y.H."/>
            <person name="Cheng J.X."/>
            <person name="Dai P.F."/>
            <person name="Guo W.B."/>
            <person name="Han X.H."/>
            <person name="Huang E.J."/>
            <person name="Li L.F."/>
            <person name="Wei W."/>
            <person name="Gao Y.C."/>
            <person name="Liu J.Z."/>
            <person name="Shao H.Z."/>
            <person name="Wang X."/>
            <person name="Wang C.C."/>
            <person name="Yang T.C."/>
            <person name="Huo Q.B."/>
            <person name="Li W."/>
            <person name="Chen H.Y."/>
            <person name="Chen S.E."/>
            <person name="Zhou L.G."/>
            <person name="Ni X.B."/>
            <person name="Tian J.H."/>
            <person name="Sheng Y."/>
            <person name="Liu T."/>
            <person name="Pan Y.S."/>
            <person name="Xia L.Y."/>
            <person name="Li J."/>
            <person name="Zhao F."/>
            <person name="Cao W.C."/>
        </authorList>
    </citation>
    <scope>NUCLEOTIDE SEQUENCE [LARGE SCALE GENOMIC DNA]</scope>
    <source>
        <strain evidence="16">HaeL-2018</strain>
    </source>
</reference>
<protein>
    <recommendedName>
        <fullName evidence="5">poly(A)-specific ribonuclease</fullName>
        <ecNumber evidence="5">3.1.13.4</ecNumber>
    </recommendedName>
</protein>
<keyword evidence="7" id="KW-0540">Nuclease</keyword>
<dbReference type="GO" id="GO:0005737">
    <property type="term" value="C:cytoplasm"/>
    <property type="evidence" value="ECO:0007669"/>
    <property type="project" value="UniProtKB-SubCell"/>
</dbReference>
<evidence type="ECO:0000256" key="9">
    <source>
        <dbReference type="ARBA" id="ARBA00022801"/>
    </source>
</evidence>
<dbReference type="Gene3D" id="3.30.420.10">
    <property type="entry name" value="Ribonuclease H-like superfamily/Ribonuclease H"/>
    <property type="match status" value="1"/>
</dbReference>
<comment type="catalytic activity">
    <reaction evidence="1">
        <text>Exonucleolytic cleavage of poly(A) to 5'-AMP.</text>
        <dbReference type="EC" id="3.1.13.4"/>
    </reaction>
</comment>
<evidence type="ECO:0000256" key="7">
    <source>
        <dbReference type="ARBA" id="ARBA00022722"/>
    </source>
</evidence>
<evidence type="ECO:0000256" key="1">
    <source>
        <dbReference type="ARBA" id="ARBA00001663"/>
    </source>
</evidence>
<evidence type="ECO:0000256" key="10">
    <source>
        <dbReference type="ARBA" id="ARBA00022839"/>
    </source>
</evidence>
<evidence type="ECO:0000256" key="12">
    <source>
        <dbReference type="ARBA" id="ARBA00023015"/>
    </source>
</evidence>
<keyword evidence="17" id="KW-1185">Reference proteome</keyword>
<dbReference type="GO" id="GO:0005634">
    <property type="term" value="C:nucleus"/>
    <property type="evidence" value="ECO:0007669"/>
    <property type="project" value="UniProtKB-SubCell"/>
</dbReference>